<protein>
    <submittedName>
        <fullName evidence="2">Uncharacterized protein</fullName>
    </submittedName>
</protein>
<feature type="region of interest" description="Disordered" evidence="1">
    <location>
        <begin position="207"/>
        <end position="240"/>
    </location>
</feature>
<reference evidence="2" key="1">
    <citation type="journal article" date="2020" name="Stud. Mycol.">
        <title>101 Dothideomycetes genomes: a test case for predicting lifestyles and emergence of pathogens.</title>
        <authorList>
            <person name="Haridas S."/>
            <person name="Albert R."/>
            <person name="Binder M."/>
            <person name="Bloem J."/>
            <person name="Labutti K."/>
            <person name="Salamov A."/>
            <person name="Andreopoulos B."/>
            <person name="Baker S."/>
            <person name="Barry K."/>
            <person name="Bills G."/>
            <person name="Bluhm B."/>
            <person name="Cannon C."/>
            <person name="Castanera R."/>
            <person name="Culley D."/>
            <person name="Daum C."/>
            <person name="Ezra D."/>
            <person name="Gonzalez J."/>
            <person name="Henrissat B."/>
            <person name="Kuo A."/>
            <person name="Liang C."/>
            <person name="Lipzen A."/>
            <person name="Lutzoni F."/>
            <person name="Magnuson J."/>
            <person name="Mondo S."/>
            <person name="Nolan M."/>
            <person name="Ohm R."/>
            <person name="Pangilinan J."/>
            <person name="Park H.-J."/>
            <person name="Ramirez L."/>
            <person name="Alfaro M."/>
            <person name="Sun H."/>
            <person name="Tritt A."/>
            <person name="Yoshinaga Y."/>
            <person name="Zwiers L.-H."/>
            <person name="Turgeon B."/>
            <person name="Goodwin S."/>
            <person name="Spatafora J."/>
            <person name="Crous P."/>
            <person name="Grigoriev I."/>
        </authorList>
    </citation>
    <scope>NUCLEOTIDE SEQUENCE</scope>
    <source>
        <strain evidence="2">CBS 473.64</strain>
    </source>
</reference>
<dbReference type="OrthoDB" id="5345625at2759"/>
<dbReference type="Proteomes" id="UP000799753">
    <property type="component" value="Unassembled WGS sequence"/>
</dbReference>
<feature type="region of interest" description="Disordered" evidence="1">
    <location>
        <begin position="104"/>
        <end position="155"/>
    </location>
</feature>
<feature type="compositionally biased region" description="Polar residues" evidence="1">
    <location>
        <begin position="301"/>
        <end position="314"/>
    </location>
</feature>
<gene>
    <name evidence="2" type="ORF">P280DRAFT_458338</name>
</gene>
<keyword evidence="3" id="KW-1185">Reference proteome</keyword>
<feature type="region of interest" description="Disordered" evidence="1">
    <location>
        <begin position="172"/>
        <end position="191"/>
    </location>
</feature>
<evidence type="ECO:0000313" key="2">
    <source>
        <dbReference type="EMBL" id="KAF2637192.1"/>
    </source>
</evidence>
<feature type="region of interest" description="Disordered" evidence="1">
    <location>
        <begin position="301"/>
        <end position="354"/>
    </location>
</feature>
<evidence type="ECO:0000313" key="3">
    <source>
        <dbReference type="Proteomes" id="UP000799753"/>
    </source>
</evidence>
<evidence type="ECO:0000256" key="1">
    <source>
        <dbReference type="SAM" id="MobiDB-lite"/>
    </source>
</evidence>
<name>A0A6A6RPM8_9PLEO</name>
<organism evidence="2 3">
    <name type="scientific">Massarina eburnea CBS 473.64</name>
    <dbReference type="NCBI Taxonomy" id="1395130"/>
    <lineage>
        <taxon>Eukaryota</taxon>
        <taxon>Fungi</taxon>
        <taxon>Dikarya</taxon>
        <taxon>Ascomycota</taxon>
        <taxon>Pezizomycotina</taxon>
        <taxon>Dothideomycetes</taxon>
        <taxon>Pleosporomycetidae</taxon>
        <taxon>Pleosporales</taxon>
        <taxon>Massarineae</taxon>
        <taxon>Massarinaceae</taxon>
        <taxon>Massarina</taxon>
    </lineage>
</organism>
<feature type="compositionally biased region" description="Basic and acidic residues" evidence="1">
    <location>
        <begin position="341"/>
        <end position="354"/>
    </location>
</feature>
<sequence length="389" mass="42131">MTTPVKHTPRRVLGDIAPKAMNTPSKQPGTALTPPETTRKRSPLKQVSIMSPQVFVNKENAMMEGAHSQGKKRRIFEVDDVETADRAKAMFGARDEGKAAWKDALTAHALEMQNESNPVNLPPPGSPTERNSPTPEPAERPEAPQEQGLSQESNTTSFSNWLNYDLCASQKTELPPARSSSPPPVEEKKSRAQLLRTTLALGMYKVKTNQTAKRSSDIISSWESSSPELPTSNLNTTSAESLAPLPVPSITLSRADAHANAPRNTNPNFASIKVSLDPGRPIGKLSITPATVLLPTSYSSRNAQSDNITSSPPSASVAPEQLMSPVKSRANYATPSRRARVQYDDDGRAEPLEDRIQRMRDLSSQESLTSSAVKGHAAKGLLDLMKAGR</sequence>
<proteinExistence type="predicted"/>
<feature type="compositionally biased region" description="Low complexity" evidence="1">
    <location>
        <begin position="217"/>
        <end position="232"/>
    </location>
</feature>
<dbReference type="EMBL" id="MU006794">
    <property type="protein sequence ID" value="KAF2637192.1"/>
    <property type="molecule type" value="Genomic_DNA"/>
</dbReference>
<dbReference type="AlphaFoldDB" id="A0A6A6RPM8"/>
<accession>A0A6A6RPM8</accession>
<feature type="region of interest" description="Disordered" evidence="1">
    <location>
        <begin position="1"/>
        <end position="50"/>
    </location>
</feature>